<sequence>MRLTRATLIALLALTVTPATAGSVYAGLRARADHAHFMDGATGRLPMPGDAGAIGAVDDGHLQMAALHYYDRARCGATPIDVRIVPLALGPSLPAAKAVILTSACFGPQRSEIAILDRNDRRLWDGPATAVAVLPHRGRTPPELTFRGWGEGKALSHQIWSWNAGTQAYDFMLDLDNRDYDAEQRSLPVIGPL</sequence>
<evidence type="ECO:0000313" key="3">
    <source>
        <dbReference type="Proteomes" id="UP000019760"/>
    </source>
</evidence>
<reference evidence="2 3" key="2">
    <citation type="journal article" date="2014" name="FEMS Microbiol. Lett.">
        <title>Draft genomic DNA sequence of the facultatively methylotrophic bacterium Acidomonas methanolica type strain MB58.</title>
        <authorList>
            <person name="Higashiura N."/>
            <person name="Hadano H."/>
            <person name="Hirakawa H."/>
            <person name="Matsutani M."/>
            <person name="Takabe S."/>
            <person name="Matsushita K."/>
            <person name="Azuma Y."/>
        </authorList>
    </citation>
    <scope>NUCLEOTIDE SEQUENCE [LARGE SCALE GENOMIC DNA]</scope>
    <source>
        <strain evidence="2 3">MB58</strain>
    </source>
</reference>
<dbReference type="AlphaFoldDB" id="A0A023D6L5"/>
<keyword evidence="1" id="KW-0732">Signal</keyword>
<evidence type="ECO:0000313" key="2">
    <source>
        <dbReference type="EMBL" id="GAJ29783.1"/>
    </source>
</evidence>
<name>A0A023D6L5_ACIMT</name>
<dbReference type="RefSeq" id="WP_132127122.1">
    <property type="nucleotide sequence ID" value="NZ_BAND01000078.1"/>
</dbReference>
<evidence type="ECO:0000256" key="1">
    <source>
        <dbReference type="SAM" id="SignalP"/>
    </source>
</evidence>
<evidence type="ECO:0008006" key="4">
    <source>
        <dbReference type="Google" id="ProtNLM"/>
    </source>
</evidence>
<keyword evidence="3" id="KW-1185">Reference proteome</keyword>
<dbReference type="EMBL" id="BAND01000078">
    <property type="protein sequence ID" value="GAJ29783.1"/>
    <property type="molecule type" value="Genomic_DNA"/>
</dbReference>
<reference evidence="3" key="1">
    <citation type="journal article" date="2014" name="FEMS Microbiol. Lett.">
        <title>Draft Genomic DNA Sequence of the Facultatively Methylotrophic Bacterium Acidomonas methanolica type strain MB58.</title>
        <authorList>
            <person name="Higashiura N."/>
            <person name="Hadano H."/>
            <person name="Hirakawa H."/>
            <person name="Matsutani M."/>
            <person name="Takabe S."/>
            <person name="Matsushita K."/>
            <person name="Azuma Y."/>
        </authorList>
    </citation>
    <scope>NUCLEOTIDE SEQUENCE [LARGE SCALE GENOMIC DNA]</scope>
    <source>
        <strain evidence="3">MB58</strain>
    </source>
</reference>
<accession>A0A023D6L5</accession>
<protein>
    <recommendedName>
        <fullName evidence="4">Lipoprotein</fullName>
    </recommendedName>
</protein>
<dbReference type="Proteomes" id="UP000019760">
    <property type="component" value="Unassembled WGS sequence"/>
</dbReference>
<gene>
    <name evidence="2" type="ORF">Amme_078_015</name>
</gene>
<proteinExistence type="predicted"/>
<feature type="chain" id="PRO_5030001421" description="Lipoprotein" evidence="1">
    <location>
        <begin position="22"/>
        <end position="193"/>
    </location>
</feature>
<comment type="caution">
    <text evidence="2">The sequence shown here is derived from an EMBL/GenBank/DDBJ whole genome shotgun (WGS) entry which is preliminary data.</text>
</comment>
<feature type="signal peptide" evidence="1">
    <location>
        <begin position="1"/>
        <end position="21"/>
    </location>
</feature>
<organism evidence="2 3">
    <name type="scientific">Acidomonas methanolica NBRC 104435</name>
    <dbReference type="NCBI Taxonomy" id="1231351"/>
    <lineage>
        <taxon>Bacteria</taxon>
        <taxon>Pseudomonadati</taxon>
        <taxon>Pseudomonadota</taxon>
        <taxon>Alphaproteobacteria</taxon>
        <taxon>Acetobacterales</taxon>
        <taxon>Acetobacteraceae</taxon>
        <taxon>Acidomonas</taxon>
    </lineage>
</organism>